<reference evidence="4" key="2">
    <citation type="submission" date="2020-09" db="EMBL/GenBank/DDBJ databases">
        <authorList>
            <person name="Sun Q."/>
            <person name="Zhou Y."/>
        </authorList>
    </citation>
    <scope>NUCLEOTIDE SEQUENCE</scope>
    <source>
        <strain evidence="4">CGMCC 1.15179</strain>
    </source>
</reference>
<dbReference type="GO" id="GO:0004222">
    <property type="term" value="F:metalloendopeptidase activity"/>
    <property type="evidence" value="ECO:0007669"/>
    <property type="project" value="TreeGrafter"/>
</dbReference>
<dbReference type="SUPFAM" id="SSF51261">
    <property type="entry name" value="Duplicated hybrid motif"/>
    <property type="match status" value="1"/>
</dbReference>
<dbReference type="InterPro" id="IPR011055">
    <property type="entry name" value="Dup_hybrid_motif"/>
</dbReference>
<dbReference type="InterPro" id="IPR016047">
    <property type="entry name" value="M23ase_b-sheet_dom"/>
</dbReference>
<comment type="caution">
    <text evidence="4">The sequence shown here is derived from an EMBL/GenBank/DDBJ whole genome shotgun (WGS) entry which is preliminary data.</text>
</comment>
<evidence type="ECO:0000256" key="2">
    <source>
        <dbReference type="SAM" id="Phobius"/>
    </source>
</evidence>
<protein>
    <recommendedName>
        <fullName evidence="3">M23ase beta-sheet core domain-containing protein</fullName>
    </recommendedName>
</protein>
<feature type="compositionally biased region" description="Low complexity" evidence="1">
    <location>
        <begin position="22"/>
        <end position="31"/>
    </location>
</feature>
<dbReference type="AlphaFoldDB" id="A0A8J2VDU1"/>
<keyword evidence="5" id="KW-1185">Reference proteome</keyword>
<dbReference type="PANTHER" id="PTHR21666">
    <property type="entry name" value="PEPTIDASE-RELATED"/>
    <property type="match status" value="1"/>
</dbReference>
<name>A0A8J2VDU1_9BACL</name>
<dbReference type="Proteomes" id="UP000625210">
    <property type="component" value="Unassembled WGS sequence"/>
</dbReference>
<dbReference type="CDD" id="cd12797">
    <property type="entry name" value="M23_peptidase"/>
    <property type="match status" value="1"/>
</dbReference>
<feature type="compositionally biased region" description="Basic and acidic residues" evidence="1">
    <location>
        <begin position="40"/>
        <end position="49"/>
    </location>
</feature>
<dbReference type="Pfam" id="PF01551">
    <property type="entry name" value="Peptidase_M23"/>
    <property type="match status" value="1"/>
</dbReference>
<proteinExistence type="predicted"/>
<dbReference type="Gene3D" id="2.70.70.10">
    <property type="entry name" value="Glucose Permease (Domain IIA)"/>
    <property type="match status" value="1"/>
</dbReference>
<gene>
    <name evidence="4" type="ORF">GCM10011571_20650</name>
</gene>
<keyword evidence="2" id="KW-0812">Transmembrane</keyword>
<evidence type="ECO:0000313" key="5">
    <source>
        <dbReference type="Proteomes" id="UP000625210"/>
    </source>
</evidence>
<feature type="region of interest" description="Disordered" evidence="1">
    <location>
        <begin position="19"/>
        <end position="53"/>
    </location>
</feature>
<dbReference type="RefSeq" id="WP_188647801.1">
    <property type="nucleotide sequence ID" value="NZ_BMHQ01000006.1"/>
</dbReference>
<evidence type="ECO:0000256" key="1">
    <source>
        <dbReference type="SAM" id="MobiDB-lite"/>
    </source>
</evidence>
<dbReference type="InterPro" id="IPR050570">
    <property type="entry name" value="Cell_wall_metabolism_enzyme"/>
</dbReference>
<feature type="transmembrane region" description="Helical" evidence="2">
    <location>
        <begin position="68"/>
        <end position="86"/>
    </location>
</feature>
<organism evidence="4 5">
    <name type="scientific">Marinithermofilum abyssi</name>
    <dbReference type="NCBI Taxonomy" id="1571185"/>
    <lineage>
        <taxon>Bacteria</taxon>
        <taxon>Bacillati</taxon>
        <taxon>Bacillota</taxon>
        <taxon>Bacilli</taxon>
        <taxon>Bacillales</taxon>
        <taxon>Thermoactinomycetaceae</taxon>
        <taxon>Marinithermofilum</taxon>
    </lineage>
</organism>
<sequence length="259" mass="29908">MREHYRGMRKRRDQLLKEWRSQRSSFGSKSSWQPVWKKSGGKEKGEEAPWNRPGQWLEEEKKRKEGRFLFQVFFAFILLSVTYLVFQSKVPASQQAQSFIREVMVRDYNFAGAARWYQEHVGGSPAILPAFLQNKSQPEKGKQVWVTPAKGKVIRPFDQEARGMVIRTNKEALVVAASEGWVVDAGKKEGLGMTVVIRHRDGKETWYGWLGNIRVKKKDWVKPRQLLGEVGNRGGESLLYFGMKQEDRFINPAAVISFD</sequence>
<accession>A0A8J2VDU1</accession>
<evidence type="ECO:0000259" key="3">
    <source>
        <dbReference type="Pfam" id="PF01551"/>
    </source>
</evidence>
<evidence type="ECO:0000313" key="4">
    <source>
        <dbReference type="EMBL" id="GGE18600.1"/>
    </source>
</evidence>
<dbReference type="EMBL" id="BMHQ01000006">
    <property type="protein sequence ID" value="GGE18600.1"/>
    <property type="molecule type" value="Genomic_DNA"/>
</dbReference>
<dbReference type="PANTHER" id="PTHR21666:SF274">
    <property type="entry name" value="STAGE IV SPORULATION PROTEIN FA"/>
    <property type="match status" value="1"/>
</dbReference>
<keyword evidence="2" id="KW-0472">Membrane</keyword>
<reference evidence="4" key="1">
    <citation type="journal article" date="2014" name="Int. J. Syst. Evol. Microbiol.">
        <title>Complete genome sequence of Corynebacterium casei LMG S-19264T (=DSM 44701T), isolated from a smear-ripened cheese.</title>
        <authorList>
            <consortium name="US DOE Joint Genome Institute (JGI-PGF)"/>
            <person name="Walter F."/>
            <person name="Albersmeier A."/>
            <person name="Kalinowski J."/>
            <person name="Ruckert C."/>
        </authorList>
    </citation>
    <scope>NUCLEOTIDE SEQUENCE</scope>
    <source>
        <strain evidence="4">CGMCC 1.15179</strain>
    </source>
</reference>
<feature type="domain" description="M23ase beta-sheet core" evidence="3">
    <location>
        <begin position="161"/>
        <end position="252"/>
    </location>
</feature>
<keyword evidence="2" id="KW-1133">Transmembrane helix</keyword>